<sequence>MRNEINLLDWRSPLYRQRLRRLLLLVLLLIILSATIWYFGLQYERQQRLSLNQLKSSYQELSRQLQQIENKQLHQRKILSNQVKLEKLSLDDINFFMTNLSHLPLNGALLNLVRIEINPFSQEQRNNTVFMLSGEKIEQQSFYALQQHLLAKWPYPITFLTNELIPDEQKLYRFKLDFSKSKEE</sequence>
<feature type="transmembrane region" description="Helical" evidence="1">
    <location>
        <begin position="21"/>
        <end position="40"/>
    </location>
</feature>
<dbReference type="RefSeq" id="WP_039134019.1">
    <property type="nucleotide sequence ID" value="NZ_JPXY01000014.1"/>
</dbReference>
<evidence type="ECO:0008006" key="4">
    <source>
        <dbReference type="Google" id="ProtNLM"/>
    </source>
</evidence>
<evidence type="ECO:0000313" key="3">
    <source>
        <dbReference type="Proteomes" id="UP000030418"/>
    </source>
</evidence>
<proteinExistence type="predicted"/>
<gene>
    <name evidence="2" type="ORF">P375_02605</name>
</gene>
<keyword evidence="3" id="KW-1185">Reference proteome</keyword>
<dbReference type="AlphaFoldDB" id="A0A0A2XMC3"/>
<accession>A0A0A2XMC3</accession>
<name>A0A0A2XMC3_9PAST</name>
<evidence type="ECO:0000256" key="1">
    <source>
        <dbReference type="SAM" id="Phobius"/>
    </source>
</evidence>
<dbReference type="EMBL" id="JPXY01000014">
    <property type="protein sequence ID" value="KGQ33491.1"/>
    <property type="molecule type" value="Genomic_DNA"/>
</dbReference>
<protein>
    <recommendedName>
        <fullName evidence="4">Competence protein B</fullName>
    </recommendedName>
</protein>
<keyword evidence="1" id="KW-0472">Membrane</keyword>
<dbReference type="Proteomes" id="UP000030418">
    <property type="component" value="Unassembled WGS sequence"/>
</dbReference>
<organism evidence="2 3">
    <name type="scientific">Gallibacterium genomosp. 2</name>
    <dbReference type="NCBI Taxonomy" id="155517"/>
    <lineage>
        <taxon>Bacteria</taxon>
        <taxon>Pseudomonadati</taxon>
        <taxon>Pseudomonadota</taxon>
        <taxon>Gammaproteobacteria</taxon>
        <taxon>Pasteurellales</taxon>
        <taxon>Pasteurellaceae</taxon>
        <taxon>Gallibacterium</taxon>
    </lineage>
</organism>
<reference evidence="2 3" key="1">
    <citation type="submission" date="2014-08" db="EMBL/GenBank/DDBJ databases">
        <title>Chaperone-usher fimbriae in a diverse selection of Gallibacterium genomes.</title>
        <authorList>
            <person name="Kudirkiene E."/>
            <person name="Bager R.J."/>
            <person name="Johnson T.J."/>
            <person name="Bojesen A.M."/>
        </authorList>
    </citation>
    <scope>NUCLEOTIDE SEQUENCE [LARGE SCALE GENOMIC DNA]</scope>
    <source>
        <strain evidence="2 3">CCM5976</strain>
    </source>
</reference>
<comment type="caution">
    <text evidence="2">The sequence shown here is derived from an EMBL/GenBank/DDBJ whole genome shotgun (WGS) entry which is preliminary data.</text>
</comment>
<keyword evidence="1" id="KW-1133">Transmembrane helix</keyword>
<keyword evidence="1" id="KW-0812">Transmembrane</keyword>
<evidence type="ECO:0000313" key="2">
    <source>
        <dbReference type="EMBL" id="KGQ33491.1"/>
    </source>
</evidence>